<organism evidence="1 2">
    <name type="scientific">Acorus calamus</name>
    <name type="common">Sweet flag</name>
    <dbReference type="NCBI Taxonomy" id="4465"/>
    <lineage>
        <taxon>Eukaryota</taxon>
        <taxon>Viridiplantae</taxon>
        <taxon>Streptophyta</taxon>
        <taxon>Embryophyta</taxon>
        <taxon>Tracheophyta</taxon>
        <taxon>Spermatophyta</taxon>
        <taxon>Magnoliopsida</taxon>
        <taxon>Liliopsida</taxon>
        <taxon>Acoraceae</taxon>
        <taxon>Acorus</taxon>
    </lineage>
</organism>
<dbReference type="EMBL" id="JAUJYO010000008">
    <property type="protein sequence ID" value="KAK1310895.1"/>
    <property type="molecule type" value="Genomic_DNA"/>
</dbReference>
<protein>
    <submittedName>
        <fullName evidence="1">Uncharacterized protein</fullName>
    </submittedName>
</protein>
<reference evidence="1" key="2">
    <citation type="submission" date="2023-06" db="EMBL/GenBank/DDBJ databases">
        <authorList>
            <person name="Ma L."/>
            <person name="Liu K.-W."/>
            <person name="Li Z."/>
            <person name="Hsiao Y.-Y."/>
            <person name="Qi Y."/>
            <person name="Fu T."/>
            <person name="Tang G."/>
            <person name="Zhang D."/>
            <person name="Sun W.-H."/>
            <person name="Liu D.-K."/>
            <person name="Li Y."/>
            <person name="Chen G.-Z."/>
            <person name="Liu X.-D."/>
            <person name="Liao X.-Y."/>
            <person name="Jiang Y.-T."/>
            <person name="Yu X."/>
            <person name="Hao Y."/>
            <person name="Huang J."/>
            <person name="Zhao X.-W."/>
            <person name="Ke S."/>
            <person name="Chen Y.-Y."/>
            <person name="Wu W.-L."/>
            <person name="Hsu J.-L."/>
            <person name="Lin Y.-F."/>
            <person name="Huang M.-D."/>
            <person name="Li C.-Y."/>
            <person name="Huang L."/>
            <person name="Wang Z.-W."/>
            <person name="Zhao X."/>
            <person name="Zhong W.-Y."/>
            <person name="Peng D.-H."/>
            <person name="Ahmad S."/>
            <person name="Lan S."/>
            <person name="Zhang J.-S."/>
            <person name="Tsai W.-C."/>
            <person name="Van De Peer Y."/>
            <person name="Liu Z.-J."/>
        </authorList>
    </citation>
    <scope>NUCLEOTIDE SEQUENCE</scope>
    <source>
        <strain evidence="1">CP</strain>
        <tissue evidence="1">Leaves</tissue>
    </source>
</reference>
<gene>
    <name evidence="1" type="ORF">QJS10_CPA08g01459</name>
</gene>
<dbReference type="AlphaFoldDB" id="A0AAV9EBF2"/>
<name>A0AAV9EBF2_ACOCL</name>
<evidence type="ECO:0000313" key="1">
    <source>
        <dbReference type="EMBL" id="KAK1310895.1"/>
    </source>
</evidence>
<evidence type="ECO:0000313" key="2">
    <source>
        <dbReference type="Proteomes" id="UP001180020"/>
    </source>
</evidence>
<comment type="caution">
    <text evidence="1">The sequence shown here is derived from an EMBL/GenBank/DDBJ whole genome shotgun (WGS) entry which is preliminary data.</text>
</comment>
<reference evidence="1" key="1">
    <citation type="journal article" date="2023" name="Nat. Commun.">
        <title>Diploid and tetraploid genomes of Acorus and the evolution of monocots.</title>
        <authorList>
            <person name="Ma L."/>
            <person name="Liu K.W."/>
            <person name="Li Z."/>
            <person name="Hsiao Y.Y."/>
            <person name="Qi Y."/>
            <person name="Fu T."/>
            <person name="Tang G.D."/>
            <person name="Zhang D."/>
            <person name="Sun W.H."/>
            <person name="Liu D.K."/>
            <person name="Li Y."/>
            <person name="Chen G.Z."/>
            <person name="Liu X.D."/>
            <person name="Liao X.Y."/>
            <person name="Jiang Y.T."/>
            <person name="Yu X."/>
            <person name="Hao Y."/>
            <person name="Huang J."/>
            <person name="Zhao X.W."/>
            <person name="Ke S."/>
            <person name="Chen Y.Y."/>
            <person name="Wu W.L."/>
            <person name="Hsu J.L."/>
            <person name="Lin Y.F."/>
            <person name="Huang M.D."/>
            <person name="Li C.Y."/>
            <person name="Huang L."/>
            <person name="Wang Z.W."/>
            <person name="Zhao X."/>
            <person name="Zhong W.Y."/>
            <person name="Peng D.H."/>
            <person name="Ahmad S."/>
            <person name="Lan S."/>
            <person name="Zhang J.S."/>
            <person name="Tsai W.C."/>
            <person name="Van de Peer Y."/>
            <person name="Liu Z.J."/>
        </authorList>
    </citation>
    <scope>NUCLEOTIDE SEQUENCE</scope>
    <source>
        <strain evidence="1">CP</strain>
    </source>
</reference>
<dbReference type="Proteomes" id="UP001180020">
    <property type="component" value="Unassembled WGS sequence"/>
</dbReference>
<sequence length="69" mass="7734">MGIPEICSFIQGTLEGLTADLWLSFTPLCFFGRSGGRRQRHEGCLRLGDQCTANHPLFCDRLPFVGRHP</sequence>
<proteinExistence type="predicted"/>
<accession>A0AAV9EBF2</accession>
<keyword evidence="2" id="KW-1185">Reference proteome</keyword>